<dbReference type="GO" id="GO:0004516">
    <property type="term" value="F:nicotinate phosphoribosyltransferase activity"/>
    <property type="evidence" value="ECO:0007669"/>
    <property type="project" value="UniProtKB-UniRule"/>
</dbReference>
<comment type="similarity">
    <text evidence="4 16">Belongs to the NAPRTase family.</text>
</comment>
<dbReference type="InterPro" id="IPR006405">
    <property type="entry name" value="Nic_PRibTrfase_pncB"/>
</dbReference>
<evidence type="ECO:0000256" key="8">
    <source>
        <dbReference type="ARBA" id="ARBA00022598"/>
    </source>
</evidence>
<dbReference type="InterPro" id="IPR036068">
    <property type="entry name" value="Nicotinate_pribotase-like_C"/>
</dbReference>
<dbReference type="InterPro" id="IPR013785">
    <property type="entry name" value="Aldolase_TIM"/>
</dbReference>
<dbReference type="SUPFAM" id="SSF54675">
    <property type="entry name" value="Nicotinate/Quinolinate PRTase N-terminal domain-like"/>
    <property type="match status" value="1"/>
</dbReference>
<dbReference type="UniPathway" id="UPA00253">
    <property type="reaction ID" value="UER00457"/>
</dbReference>
<dbReference type="FunFam" id="3.20.20.70:FF:000155">
    <property type="entry name" value="Nicotinate phosphoribosyltransferase"/>
    <property type="match status" value="1"/>
</dbReference>
<comment type="cofactor">
    <cofactor evidence="1">
        <name>Mn(2+)</name>
        <dbReference type="ChEBI" id="CHEBI:29035"/>
    </cofactor>
</comment>
<evidence type="ECO:0000256" key="12">
    <source>
        <dbReference type="ARBA" id="ARBA00022842"/>
    </source>
</evidence>
<dbReference type="RefSeq" id="XP_036368953.1">
    <property type="nucleotide sequence ID" value="XM_036513060.1"/>
</dbReference>
<keyword evidence="21" id="KW-1185">Reference proteome</keyword>
<feature type="compositionally biased region" description="Low complexity" evidence="17">
    <location>
        <begin position="1"/>
        <end position="15"/>
    </location>
</feature>
<dbReference type="SUPFAM" id="SSF51690">
    <property type="entry name" value="Nicotinate/Quinolinate PRTase C-terminal domain-like"/>
    <property type="match status" value="1"/>
</dbReference>
<evidence type="ECO:0000256" key="16">
    <source>
        <dbReference type="RuleBase" id="RU365100"/>
    </source>
</evidence>
<dbReference type="NCBIfam" id="TIGR01513">
    <property type="entry name" value="NAPRTase_put"/>
    <property type="match status" value="1"/>
</dbReference>
<accession>A0A7E6FMS2</accession>
<evidence type="ECO:0000256" key="11">
    <source>
        <dbReference type="ARBA" id="ARBA00022723"/>
    </source>
</evidence>
<comment type="pathway">
    <text evidence="3 16">Cofactor biosynthesis; NAD(+) biosynthesis; nicotinate D-ribonucleotide from nicotinate: step 1/1.</text>
</comment>
<feature type="region of interest" description="Disordered" evidence="17">
    <location>
        <begin position="1"/>
        <end position="20"/>
    </location>
</feature>
<evidence type="ECO:0000256" key="14">
    <source>
        <dbReference type="ARBA" id="ARBA00023426"/>
    </source>
</evidence>
<keyword evidence="12" id="KW-0460">Magnesium</keyword>
<evidence type="ECO:0000256" key="13">
    <source>
        <dbReference type="ARBA" id="ARBA00023211"/>
    </source>
</evidence>
<dbReference type="InterPro" id="IPR041619">
    <property type="entry name" value="NAPRTase_C"/>
</dbReference>
<keyword evidence="7" id="KW-0597">Phosphoprotein</keyword>
<keyword evidence="11" id="KW-0479">Metal-binding</keyword>
<dbReference type="GO" id="GO:0016757">
    <property type="term" value="F:glycosyltransferase activity"/>
    <property type="evidence" value="ECO:0007669"/>
    <property type="project" value="UniProtKB-KW"/>
</dbReference>
<dbReference type="FunFam" id="3.20.140.10:FF:000006">
    <property type="entry name" value="Nicotinate phosphoribosyltransferase"/>
    <property type="match status" value="1"/>
</dbReference>
<dbReference type="FunFam" id="3.20.140.10:FF:000002">
    <property type="entry name" value="Nicotinate phosphoribosyltransferase"/>
    <property type="match status" value="1"/>
</dbReference>
<evidence type="ECO:0000256" key="15">
    <source>
        <dbReference type="ARBA" id="ARBA00048668"/>
    </source>
</evidence>
<dbReference type="PANTHER" id="PTHR11098:SF1">
    <property type="entry name" value="NICOTINATE PHOSPHORIBOSYLTRANSFERASE"/>
    <property type="match status" value="1"/>
</dbReference>
<sequence length="577" mass="65123">MSSHATTTTGKKSTTVSIPHPDRNQYYQNAIVQPLLTDLYQITMAYSYWLCGKEKDIACFDLYFRKNPFHGEFTIFAGLEECVRFLEKFHFTDSDIDYLKTVLPEQTNPGFFEYLKNMNVNSVTLWAIDEGTVVFPKVPLIVVEGPLPIVQLLETCFLNLVNYASLVATNAVRFRLAAGFDMKLFEFGLRRAQGPDGGMSASRYCYMGGFDGTSNVLAGKFFDIPVKGTHAHAFVNSFINLSSLKSRTLKKNNSDEIVDFLSLCLEWQSRLCNQLGFFKDQVNEGELAAFCSYAISFPNQFLALIDTYDVVKSGLPNFLTVALALHAIGYKAQGVRIDSGDLAYLSTISRQEFEKVATMFNIPVFGKFTIVASNDINEDTIHSLNQQSNTDDNSVDNTLDQPHHQINCYGIGTHLVTCQKQPALGCVFKLVQINDIPRIKLSEEPDKIGIPGKKTAYRLYGADDIALIDVLIRDTEQPPLAGERVFCRHPFQETKRAYVQPSRVEPLYKVYWKNGKAQHNLPTLRQLREKTLSSLSHIREDHKRALQPSPYKVAVSDKLYTFMHNLWLENAPVGELC</sequence>
<keyword evidence="8 16" id="KW-0436">Ligase</keyword>
<protein>
    <recommendedName>
        <fullName evidence="6 16">Nicotinate phosphoribosyltransferase</fullName>
        <ecNumber evidence="5 16">6.3.4.21</ecNumber>
    </recommendedName>
</protein>
<feature type="domain" description="Nicotinate phosphoribosyltransferase N-terminal" evidence="19">
    <location>
        <begin position="35"/>
        <end position="162"/>
    </location>
</feature>
<comment type="catalytic activity">
    <reaction evidence="15 16">
        <text>5-phospho-alpha-D-ribose 1-diphosphate + nicotinate + ATP + H2O = nicotinate beta-D-ribonucleotide + ADP + phosphate + diphosphate</text>
        <dbReference type="Rhea" id="RHEA:36163"/>
        <dbReference type="ChEBI" id="CHEBI:15377"/>
        <dbReference type="ChEBI" id="CHEBI:30616"/>
        <dbReference type="ChEBI" id="CHEBI:32544"/>
        <dbReference type="ChEBI" id="CHEBI:33019"/>
        <dbReference type="ChEBI" id="CHEBI:43474"/>
        <dbReference type="ChEBI" id="CHEBI:57502"/>
        <dbReference type="ChEBI" id="CHEBI:58017"/>
        <dbReference type="ChEBI" id="CHEBI:456216"/>
        <dbReference type="EC" id="6.3.4.21"/>
    </reaction>
</comment>
<name>A0A7E6FMS2_9MOLL</name>
<feature type="domain" description="Nicotinate/nicotinamide phosphoribosyltransferase" evidence="18">
    <location>
        <begin position="183"/>
        <end position="445"/>
    </location>
</feature>
<dbReference type="GO" id="GO:0046872">
    <property type="term" value="F:metal ion binding"/>
    <property type="evidence" value="ECO:0007669"/>
    <property type="project" value="UniProtKB-KW"/>
</dbReference>
<dbReference type="InterPro" id="IPR007229">
    <property type="entry name" value="Nic_PRibTrfase-Fam"/>
</dbReference>
<evidence type="ECO:0000256" key="7">
    <source>
        <dbReference type="ARBA" id="ARBA00022553"/>
    </source>
</evidence>
<evidence type="ECO:0000256" key="17">
    <source>
        <dbReference type="SAM" id="MobiDB-lite"/>
    </source>
</evidence>
<dbReference type="Pfam" id="PF17767">
    <property type="entry name" value="NAPRTase_N"/>
    <property type="match status" value="1"/>
</dbReference>
<dbReference type="GO" id="GO:0005829">
    <property type="term" value="C:cytosol"/>
    <property type="evidence" value="ECO:0007669"/>
    <property type="project" value="TreeGrafter"/>
</dbReference>
<dbReference type="Pfam" id="PF04095">
    <property type="entry name" value="NAPRTase"/>
    <property type="match status" value="1"/>
</dbReference>
<evidence type="ECO:0000313" key="22">
    <source>
        <dbReference type="RefSeq" id="XP_036368952.1"/>
    </source>
</evidence>
<dbReference type="AlphaFoldDB" id="A0A7E6FMS2"/>
<evidence type="ECO:0000313" key="24">
    <source>
        <dbReference type="RefSeq" id="XP_036368954.1"/>
    </source>
</evidence>
<comment type="function">
    <text evidence="14">Catalyzes the first step in the biosynthesis of NAD from nicotinic acid, the ATP-dependent synthesis of beta-nicotinate D-ribonucleotide from nicotinate and 5-phospho-D-ribose 1-phosphate. Helps prevent cellular oxidative stress via its role in NAD biosynthesis.</text>
</comment>
<evidence type="ECO:0000256" key="9">
    <source>
        <dbReference type="ARBA" id="ARBA00022642"/>
    </source>
</evidence>
<evidence type="ECO:0000313" key="23">
    <source>
        <dbReference type="RefSeq" id="XP_036368953.1"/>
    </source>
</evidence>
<dbReference type="PANTHER" id="PTHR11098">
    <property type="entry name" value="NICOTINATE PHOSPHORIBOSYLTRANSFERASE"/>
    <property type="match status" value="1"/>
</dbReference>
<dbReference type="GO" id="GO:0034355">
    <property type="term" value="P:NAD+ biosynthetic process via the salvage pathway"/>
    <property type="evidence" value="ECO:0007669"/>
    <property type="project" value="TreeGrafter"/>
</dbReference>
<dbReference type="Gene3D" id="3.20.140.10">
    <property type="entry name" value="nicotinate phosphoribosyltransferase"/>
    <property type="match status" value="2"/>
</dbReference>
<dbReference type="CDD" id="cd01570">
    <property type="entry name" value="NAPRTase_A"/>
    <property type="match status" value="1"/>
</dbReference>
<reference evidence="22 23" key="1">
    <citation type="submission" date="2025-08" db="UniProtKB">
        <authorList>
            <consortium name="RefSeq"/>
        </authorList>
    </citation>
    <scope>IDENTIFICATION</scope>
</reference>
<evidence type="ECO:0000256" key="3">
    <source>
        <dbReference type="ARBA" id="ARBA00004952"/>
    </source>
</evidence>
<keyword evidence="22 23" id="KW-0328">Glycosyltransferase</keyword>
<evidence type="ECO:0000259" key="19">
    <source>
        <dbReference type="Pfam" id="PF17767"/>
    </source>
</evidence>
<evidence type="ECO:0000313" key="21">
    <source>
        <dbReference type="Proteomes" id="UP000515154"/>
    </source>
</evidence>
<dbReference type="Pfam" id="PF17956">
    <property type="entry name" value="NAPRTase_C"/>
    <property type="match status" value="1"/>
</dbReference>
<proteinExistence type="inferred from homology"/>
<evidence type="ECO:0000256" key="4">
    <source>
        <dbReference type="ARBA" id="ARBA00010897"/>
    </source>
</evidence>
<keyword evidence="10 16" id="KW-0808">Transferase</keyword>
<dbReference type="EC" id="6.3.4.21" evidence="5 16"/>
<evidence type="ECO:0000256" key="2">
    <source>
        <dbReference type="ARBA" id="ARBA00001946"/>
    </source>
</evidence>
<dbReference type="InterPro" id="IPR041525">
    <property type="entry name" value="N/Namide_PRibTrfase"/>
</dbReference>
<organism evidence="21 24">
    <name type="scientific">Octopus sinensis</name>
    <name type="common">East Asian common octopus</name>
    <dbReference type="NCBI Taxonomy" id="2607531"/>
    <lineage>
        <taxon>Eukaryota</taxon>
        <taxon>Metazoa</taxon>
        <taxon>Spiralia</taxon>
        <taxon>Lophotrochozoa</taxon>
        <taxon>Mollusca</taxon>
        <taxon>Cephalopoda</taxon>
        <taxon>Coleoidea</taxon>
        <taxon>Octopodiformes</taxon>
        <taxon>Octopoda</taxon>
        <taxon>Incirrata</taxon>
        <taxon>Octopodidae</taxon>
        <taxon>Octopus</taxon>
    </lineage>
</organism>
<evidence type="ECO:0000256" key="10">
    <source>
        <dbReference type="ARBA" id="ARBA00022679"/>
    </source>
</evidence>
<comment type="cofactor">
    <cofactor evidence="2">
        <name>Mg(2+)</name>
        <dbReference type="ChEBI" id="CHEBI:18420"/>
    </cofactor>
</comment>
<gene>
    <name evidence="22 23 24" type="primary">LOC115223842</name>
</gene>
<keyword evidence="9 16" id="KW-0662">Pyridine nucleotide biosynthesis</keyword>
<dbReference type="KEGG" id="osn:115223842"/>
<evidence type="ECO:0000256" key="6">
    <source>
        <dbReference type="ARBA" id="ARBA00021569"/>
    </source>
</evidence>
<evidence type="ECO:0000259" key="18">
    <source>
        <dbReference type="Pfam" id="PF04095"/>
    </source>
</evidence>
<keyword evidence="13" id="KW-0464">Manganese</keyword>
<dbReference type="RefSeq" id="XP_036368954.1">
    <property type="nucleotide sequence ID" value="XM_036513061.1"/>
</dbReference>
<dbReference type="Gene3D" id="3.20.20.70">
    <property type="entry name" value="Aldolase class I"/>
    <property type="match status" value="2"/>
</dbReference>
<evidence type="ECO:0000256" key="1">
    <source>
        <dbReference type="ARBA" id="ARBA00001936"/>
    </source>
</evidence>
<evidence type="ECO:0000256" key="5">
    <source>
        <dbReference type="ARBA" id="ARBA00013236"/>
    </source>
</evidence>
<feature type="domain" description="Nicotinate phosphoribosyltransferase C-terminal" evidence="20">
    <location>
        <begin position="453"/>
        <end position="562"/>
    </location>
</feature>
<dbReference type="InterPro" id="IPR040727">
    <property type="entry name" value="NAPRTase_N"/>
</dbReference>
<dbReference type="RefSeq" id="XP_036368952.1">
    <property type="nucleotide sequence ID" value="XM_036513059.1"/>
</dbReference>
<comment type="PTM">
    <text evidence="16">Transiently phosphorylated on a His residue during the reaction cycle. Phosphorylation strongly increases the affinity for substrates and increases the rate of nicotinate D-ribonucleotide production. Dephosphorylation regenerates the low-affinity form of the enzyme, leading to product release.</text>
</comment>
<dbReference type="PIRSF" id="PIRSF000484">
    <property type="entry name" value="NAPRT"/>
    <property type="match status" value="1"/>
</dbReference>
<dbReference type="Proteomes" id="UP000515154">
    <property type="component" value="Linkage group LG24"/>
</dbReference>
<evidence type="ECO:0000259" key="20">
    <source>
        <dbReference type="Pfam" id="PF17956"/>
    </source>
</evidence>